<dbReference type="EMBL" id="GBXM01042198">
    <property type="protein sequence ID" value="JAH66379.1"/>
    <property type="molecule type" value="Transcribed_RNA"/>
</dbReference>
<proteinExistence type="predicted"/>
<organism evidence="1">
    <name type="scientific">Anguilla anguilla</name>
    <name type="common">European freshwater eel</name>
    <name type="synonym">Muraena anguilla</name>
    <dbReference type="NCBI Taxonomy" id="7936"/>
    <lineage>
        <taxon>Eukaryota</taxon>
        <taxon>Metazoa</taxon>
        <taxon>Chordata</taxon>
        <taxon>Craniata</taxon>
        <taxon>Vertebrata</taxon>
        <taxon>Euteleostomi</taxon>
        <taxon>Actinopterygii</taxon>
        <taxon>Neopterygii</taxon>
        <taxon>Teleostei</taxon>
        <taxon>Anguilliformes</taxon>
        <taxon>Anguillidae</taxon>
        <taxon>Anguilla</taxon>
    </lineage>
</organism>
<evidence type="ECO:0000313" key="1">
    <source>
        <dbReference type="EMBL" id="JAH66379.1"/>
    </source>
</evidence>
<protein>
    <submittedName>
        <fullName evidence="1">Uncharacterized protein</fullName>
    </submittedName>
</protein>
<reference evidence="1" key="2">
    <citation type="journal article" date="2015" name="Fish Shellfish Immunol.">
        <title>Early steps in the European eel (Anguilla anguilla)-Vibrio vulnificus interaction in the gills: Role of the RtxA13 toxin.</title>
        <authorList>
            <person name="Callol A."/>
            <person name="Pajuelo D."/>
            <person name="Ebbesson L."/>
            <person name="Teles M."/>
            <person name="MacKenzie S."/>
            <person name="Amaro C."/>
        </authorList>
    </citation>
    <scope>NUCLEOTIDE SEQUENCE</scope>
</reference>
<dbReference type="AlphaFoldDB" id="A0A0E9UKL0"/>
<name>A0A0E9UKL0_ANGAN</name>
<accession>A0A0E9UKL0</accession>
<reference evidence="1" key="1">
    <citation type="submission" date="2014-11" db="EMBL/GenBank/DDBJ databases">
        <authorList>
            <person name="Amaro Gonzalez C."/>
        </authorList>
    </citation>
    <scope>NUCLEOTIDE SEQUENCE</scope>
</reference>
<sequence length="26" mass="2904">MKSQWLGSDTLMTVIPINLSMMSLCC</sequence>